<dbReference type="AlphaFoldDB" id="A0A0E0P8I0"/>
<keyword evidence="2" id="KW-0227">DNA damage</keyword>
<dbReference type="GO" id="GO:0046982">
    <property type="term" value="F:protein heterodimerization activity"/>
    <property type="evidence" value="ECO:0007669"/>
    <property type="project" value="InterPro"/>
</dbReference>
<evidence type="ECO:0000256" key="4">
    <source>
        <dbReference type="ARBA" id="ARBA00023204"/>
    </source>
</evidence>
<evidence type="ECO:0000256" key="1">
    <source>
        <dbReference type="ARBA" id="ARBA00006612"/>
    </source>
</evidence>
<evidence type="ECO:0000313" key="7">
    <source>
        <dbReference type="EnsemblPlants" id="ORUFI04G12230.1"/>
    </source>
</evidence>
<evidence type="ECO:0000256" key="2">
    <source>
        <dbReference type="ARBA" id="ARBA00022763"/>
    </source>
</evidence>
<sequence length="241" mass="27172">MCANIYIPLLFLFIWIQIPPNRIISHYYAWRLCFAQKKKKGKIQFVVGQLSRARPVKASRFGSPSSHPVRYFYFSQGKKNPKEEKKKIPAQSAMDAEMDLLADDDGGEAERLEAAEAQADLLRDRLRLAVISIATSEGKKAGMEVSDPVVACIADLAYKTVGSSKLLATYITEQLAKDVELFAQHAGRKSIKMEDVILTAHRNEHLMGLLRTFSQELKGKEPSSERKRKKSSKKDDNVMQI</sequence>
<proteinExistence type="inferred from homology"/>
<feature type="signal peptide" evidence="6">
    <location>
        <begin position="1"/>
        <end position="23"/>
    </location>
</feature>
<dbReference type="EnsemblPlants" id="ORUFI04G12230.1">
    <property type="protein sequence ID" value="ORUFI04G12230.1"/>
    <property type="gene ID" value="ORUFI04G12230"/>
</dbReference>
<dbReference type="Gramene" id="ORUFI04G12230.1">
    <property type="protein sequence ID" value="ORUFI04G12230.1"/>
    <property type="gene ID" value="ORUFI04G12230"/>
</dbReference>
<reference evidence="7" key="2">
    <citation type="submission" date="2015-06" db="UniProtKB">
        <authorList>
            <consortium name="EnsemblPlants"/>
        </authorList>
    </citation>
    <scope>IDENTIFICATION</scope>
</reference>
<dbReference type="InterPro" id="IPR029003">
    <property type="entry name" value="CENP-S/Mhf1"/>
</dbReference>
<reference evidence="8" key="1">
    <citation type="submission" date="2013-06" db="EMBL/GenBank/DDBJ databases">
        <authorList>
            <person name="Zhao Q."/>
        </authorList>
    </citation>
    <scope>NUCLEOTIDE SEQUENCE</scope>
    <source>
        <strain evidence="8">cv. W1943</strain>
    </source>
</reference>
<evidence type="ECO:0008006" key="9">
    <source>
        <dbReference type="Google" id="ProtNLM"/>
    </source>
</evidence>
<dbReference type="Gene3D" id="1.10.20.10">
    <property type="entry name" value="Histone, subunit A"/>
    <property type="match status" value="1"/>
</dbReference>
<keyword evidence="8" id="KW-1185">Reference proteome</keyword>
<keyword evidence="4" id="KW-0234">DNA repair</keyword>
<feature type="chain" id="PRO_5002369680" description="Histone H2A/H2B/H3 domain-containing protein" evidence="6">
    <location>
        <begin position="24"/>
        <end position="241"/>
    </location>
</feature>
<dbReference type="Pfam" id="PF15630">
    <property type="entry name" value="CENP-S"/>
    <property type="match status" value="1"/>
</dbReference>
<dbReference type="Proteomes" id="UP000008022">
    <property type="component" value="Unassembled WGS sequence"/>
</dbReference>
<evidence type="ECO:0000256" key="6">
    <source>
        <dbReference type="SAM" id="SignalP"/>
    </source>
</evidence>
<evidence type="ECO:0000313" key="8">
    <source>
        <dbReference type="Proteomes" id="UP000008022"/>
    </source>
</evidence>
<dbReference type="InterPro" id="IPR009072">
    <property type="entry name" value="Histone-fold"/>
</dbReference>
<dbReference type="CDD" id="cd22919">
    <property type="entry name" value="HFD_CENP-S"/>
    <property type="match status" value="1"/>
</dbReference>
<evidence type="ECO:0000256" key="3">
    <source>
        <dbReference type="ARBA" id="ARBA00023125"/>
    </source>
</evidence>
<comment type="similarity">
    <text evidence="1">Belongs to the TAF9 family. CENP-S/MHF1 subfamily.</text>
</comment>
<dbReference type="SUPFAM" id="SSF47113">
    <property type="entry name" value="Histone-fold"/>
    <property type="match status" value="1"/>
</dbReference>
<evidence type="ECO:0000256" key="5">
    <source>
        <dbReference type="SAM" id="MobiDB-lite"/>
    </source>
</evidence>
<accession>A0A0E0P8I0</accession>
<keyword evidence="6" id="KW-0732">Signal</keyword>
<feature type="region of interest" description="Disordered" evidence="5">
    <location>
        <begin position="217"/>
        <end position="241"/>
    </location>
</feature>
<dbReference type="PANTHER" id="PTHR22980:SF0">
    <property type="entry name" value="CENTROMERE PROTEIN S"/>
    <property type="match status" value="1"/>
</dbReference>
<protein>
    <recommendedName>
        <fullName evidence="9">Histone H2A/H2B/H3 domain-containing protein</fullName>
    </recommendedName>
</protein>
<name>A0A0E0P8I0_ORYRU</name>
<dbReference type="GO" id="GO:0006281">
    <property type="term" value="P:DNA repair"/>
    <property type="evidence" value="ECO:0007669"/>
    <property type="project" value="UniProtKB-KW"/>
</dbReference>
<dbReference type="GO" id="GO:0071821">
    <property type="term" value="C:FANCM-MHF complex"/>
    <property type="evidence" value="ECO:0007669"/>
    <property type="project" value="InterPro"/>
</dbReference>
<dbReference type="GO" id="GO:0003682">
    <property type="term" value="F:chromatin binding"/>
    <property type="evidence" value="ECO:0007669"/>
    <property type="project" value="TreeGrafter"/>
</dbReference>
<dbReference type="GO" id="GO:0003677">
    <property type="term" value="F:DNA binding"/>
    <property type="evidence" value="ECO:0007669"/>
    <property type="project" value="UniProtKB-KW"/>
</dbReference>
<dbReference type="eggNOG" id="ENOG502S2ZK">
    <property type="taxonomic scope" value="Eukaryota"/>
</dbReference>
<organism evidence="7 8">
    <name type="scientific">Oryza rufipogon</name>
    <name type="common">Brownbeard rice</name>
    <name type="synonym">Asian wild rice</name>
    <dbReference type="NCBI Taxonomy" id="4529"/>
    <lineage>
        <taxon>Eukaryota</taxon>
        <taxon>Viridiplantae</taxon>
        <taxon>Streptophyta</taxon>
        <taxon>Embryophyta</taxon>
        <taxon>Tracheophyta</taxon>
        <taxon>Spermatophyta</taxon>
        <taxon>Magnoliopsida</taxon>
        <taxon>Liliopsida</taxon>
        <taxon>Poales</taxon>
        <taxon>Poaceae</taxon>
        <taxon>BOP clade</taxon>
        <taxon>Oryzoideae</taxon>
        <taxon>Oryzeae</taxon>
        <taxon>Oryzinae</taxon>
        <taxon>Oryza</taxon>
    </lineage>
</organism>
<dbReference type="PANTHER" id="PTHR22980">
    <property type="entry name" value="CORTISTATIN"/>
    <property type="match status" value="1"/>
</dbReference>
<dbReference type="GO" id="GO:0000712">
    <property type="term" value="P:resolution of meiotic recombination intermediates"/>
    <property type="evidence" value="ECO:0007669"/>
    <property type="project" value="TreeGrafter"/>
</dbReference>
<dbReference type="FunFam" id="1.10.20.10:FF:000092">
    <property type="entry name" value="Protein MHF1-like isoform A"/>
    <property type="match status" value="1"/>
</dbReference>
<dbReference type="HOGENOM" id="CLU_1153296_0_0_1"/>
<keyword evidence="3" id="KW-0238">DNA-binding</keyword>
<dbReference type="STRING" id="4529.A0A0E0P8I0"/>
<dbReference type="GO" id="GO:0031297">
    <property type="term" value="P:replication fork processing"/>
    <property type="evidence" value="ECO:0007669"/>
    <property type="project" value="TreeGrafter"/>
</dbReference>